<proteinExistence type="predicted"/>
<comment type="caution">
    <text evidence="1">The sequence shown here is derived from an EMBL/GenBank/DDBJ whole genome shotgun (WGS) entry which is preliminary data.</text>
</comment>
<accession>A0A0F9GLJ4</accession>
<protein>
    <recommendedName>
        <fullName evidence="2">XRE family transcriptional regulator</fullName>
    </recommendedName>
</protein>
<sequence length="63" mass="7271">MTNKEIIQSNTRKLLKALKFTDEEVEEKMKHSCATILGFLRTGKPEIDEKIITLEDMALKYNA</sequence>
<evidence type="ECO:0008006" key="2">
    <source>
        <dbReference type="Google" id="ProtNLM"/>
    </source>
</evidence>
<name>A0A0F9GLJ4_9ZZZZ</name>
<evidence type="ECO:0000313" key="1">
    <source>
        <dbReference type="EMBL" id="KKL99683.1"/>
    </source>
</evidence>
<reference evidence="1" key="1">
    <citation type="journal article" date="2015" name="Nature">
        <title>Complex archaea that bridge the gap between prokaryotes and eukaryotes.</title>
        <authorList>
            <person name="Spang A."/>
            <person name="Saw J.H."/>
            <person name="Jorgensen S.L."/>
            <person name="Zaremba-Niedzwiedzka K."/>
            <person name="Martijn J."/>
            <person name="Lind A.E."/>
            <person name="van Eijk R."/>
            <person name="Schleper C."/>
            <person name="Guy L."/>
            <person name="Ettema T.J."/>
        </authorList>
    </citation>
    <scope>NUCLEOTIDE SEQUENCE</scope>
</reference>
<gene>
    <name evidence="1" type="ORF">LCGC14_1812010</name>
</gene>
<organism evidence="1">
    <name type="scientific">marine sediment metagenome</name>
    <dbReference type="NCBI Taxonomy" id="412755"/>
    <lineage>
        <taxon>unclassified sequences</taxon>
        <taxon>metagenomes</taxon>
        <taxon>ecological metagenomes</taxon>
    </lineage>
</organism>
<dbReference type="AlphaFoldDB" id="A0A0F9GLJ4"/>
<dbReference type="EMBL" id="LAZR01017615">
    <property type="protein sequence ID" value="KKL99683.1"/>
    <property type="molecule type" value="Genomic_DNA"/>
</dbReference>